<gene>
    <name evidence="3" type="ORF">EZV62_019104</name>
</gene>
<evidence type="ECO:0000313" key="4">
    <source>
        <dbReference type="Proteomes" id="UP000323000"/>
    </source>
</evidence>
<reference evidence="4" key="1">
    <citation type="journal article" date="2019" name="Gigascience">
        <title>De novo genome assembly of the endangered Acer yangbiense, a plant species with extremely small populations endemic to Yunnan Province, China.</title>
        <authorList>
            <person name="Yang J."/>
            <person name="Wariss H.M."/>
            <person name="Tao L."/>
            <person name="Zhang R."/>
            <person name="Yun Q."/>
            <person name="Hollingsworth P."/>
            <person name="Dao Z."/>
            <person name="Luo G."/>
            <person name="Guo H."/>
            <person name="Ma Y."/>
            <person name="Sun W."/>
        </authorList>
    </citation>
    <scope>NUCLEOTIDE SEQUENCE [LARGE SCALE GENOMIC DNA]</scope>
    <source>
        <strain evidence="4">cv. Malutang</strain>
    </source>
</reference>
<feature type="compositionally biased region" description="Basic and acidic residues" evidence="1">
    <location>
        <begin position="262"/>
        <end position="272"/>
    </location>
</feature>
<name>A0A5C7HA62_9ROSI</name>
<evidence type="ECO:0000313" key="3">
    <source>
        <dbReference type="EMBL" id="TXG53848.1"/>
    </source>
</evidence>
<dbReference type="InterPro" id="IPR040256">
    <property type="entry name" value="At4g02000-like"/>
</dbReference>
<feature type="compositionally biased region" description="Polar residues" evidence="1">
    <location>
        <begin position="582"/>
        <end position="603"/>
    </location>
</feature>
<accession>A0A5C7HA62</accession>
<sequence>MAESEIVKLYENLSLADEDGAIHEMPEEDQREGEVEVDLCLVGKILSGKKVNREAFIHLIEQLWSPFGRVAIESVGVNIFMFHFNNQEERNRIWQRGPWYFDKSLIVLEKSEGMGNISHLRFNKVELWIQIHDVPIICMNRITAKWMAEQIGRVIDIPTESKDCWGKFMKVKVQIDISKPLKRWLRLKLDKSNNIVMGDSTKFGSWMRASALDRQKLRIDHQIDGNAKIQSRLEERHEGNEVRLSGHGSSQIHGLSLEGPSEEAKLRSKKSVEVGKEAFGPGSMVSNSINSESGSDLYMDGPNLEKGPTKEMIMVVHSQPEELTVPKKTNTRNWKRLARAKKTEINSINQSSLFRNLQMTSQHTKSRFSSFRFETYWLKEEDIGRVIMEAWKEKGPSNSAQDFICKLNQCASRLIGWSKTRFKNLSNQITVKNREIENLYKSCEKDGVMAVIKELEKTVEELLDCEELFWKQRSRADWLEVGDRNSKFFHARASARKKKKSTHMLYNNEGRIEDTNEGMARVIQDYFHSLFQSSNPFPTDISKASECISSCFNQTQREELNMAFIEKDVSLSLCHQMLTSKSVTQGQDQPTSIPTNSSHNDVNNIDAESGDIEIDSSVNEDGKRKLTSKVWYSFNREKLNGVWIAICKGCNKKLSEK</sequence>
<comment type="caution">
    <text evidence="3">The sequence shown here is derived from an EMBL/GenBank/DDBJ whole genome shotgun (WGS) entry which is preliminary data.</text>
</comment>
<organism evidence="3 4">
    <name type="scientific">Acer yangbiense</name>
    <dbReference type="NCBI Taxonomy" id="1000413"/>
    <lineage>
        <taxon>Eukaryota</taxon>
        <taxon>Viridiplantae</taxon>
        <taxon>Streptophyta</taxon>
        <taxon>Embryophyta</taxon>
        <taxon>Tracheophyta</taxon>
        <taxon>Spermatophyta</taxon>
        <taxon>Magnoliopsida</taxon>
        <taxon>eudicotyledons</taxon>
        <taxon>Gunneridae</taxon>
        <taxon>Pentapetalae</taxon>
        <taxon>rosids</taxon>
        <taxon>malvids</taxon>
        <taxon>Sapindales</taxon>
        <taxon>Sapindaceae</taxon>
        <taxon>Hippocastanoideae</taxon>
        <taxon>Acereae</taxon>
        <taxon>Acer</taxon>
    </lineage>
</organism>
<dbReference type="PANTHER" id="PTHR31286:SF167">
    <property type="entry name" value="OS09G0268800 PROTEIN"/>
    <property type="match status" value="1"/>
</dbReference>
<proteinExistence type="predicted"/>
<protein>
    <recommendedName>
        <fullName evidence="2">DUF4283 domain-containing protein</fullName>
    </recommendedName>
</protein>
<evidence type="ECO:0000256" key="1">
    <source>
        <dbReference type="SAM" id="MobiDB-lite"/>
    </source>
</evidence>
<keyword evidence="4" id="KW-1185">Reference proteome</keyword>
<dbReference type="Pfam" id="PF14111">
    <property type="entry name" value="DUF4283"/>
    <property type="match status" value="1"/>
</dbReference>
<dbReference type="Proteomes" id="UP000323000">
    <property type="component" value="Chromosome 9"/>
</dbReference>
<dbReference type="OrthoDB" id="1436718at2759"/>
<dbReference type="PANTHER" id="PTHR31286">
    <property type="entry name" value="GLYCINE-RICH CELL WALL STRUCTURAL PROTEIN 1.8-LIKE"/>
    <property type="match status" value="1"/>
</dbReference>
<feature type="region of interest" description="Disordered" evidence="1">
    <location>
        <begin position="582"/>
        <end position="608"/>
    </location>
</feature>
<dbReference type="InterPro" id="IPR025558">
    <property type="entry name" value="DUF4283"/>
</dbReference>
<evidence type="ECO:0000259" key="2">
    <source>
        <dbReference type="Pfam" id="PF14111"/>
    </source>
</evidence>
<feature type="compositionally biased region" description="Polar residues" evidence="1">
    <location>
        <begin position="284"/>
        <end position="294"/>
    </location>
</feature>
<dbReference type="EMBL" id="VAHF01000009">
    <property type="protein sequence ID" value="TXG53848.1"/>
    <property type="molecule type" value="Genomic_DNA"/>
</dbReference>
<feature type="domain" description="DUF4283" evidence="2">
    <location>
        <begin position="37"/>
        <end position="110"/>
    </location>
</feature>
<dbReference type="AlphaFoldDB" id="A0A5C7HA62"/>
<feature type="region of interest" description="Disordered" evidence="1">
    <location>
        <begin position="236"/>
        <end position="272"/>
    </location>
</feature>
<feature type="region of interest" description="Disordered" evidence="1">
    <location>
        <begin position="277"/>
        <end position="296"/>
    </location>
</feature>